<feature type="transmembrane region" description="Helical" evidence="7">
    <location>
        <begin position="363"/>
        <end position="386"/>
    </location>
</feature>
<dbReference type="GO" id="GO:0016020">
    <property type="term" value="C:membrane"/>
    <property type="evidence" value="ECO:0000318"/>
    <property type="project" value="GO_Central"/>
</dbReference>
<dbReference type="GO" id="GO:0042552">
    <property type="term" value="P:myelination"/>
    <property type="evidence" value="ECO:0000318"/>
    <property type="project" value="GO_Central"/>
</dbReference>
<feature type="compositionally biased region" description="Basic and acidic residues" evidence="6">
    <location>
        <begin position="1"/>
        <end position="179"/>
    </location>
</feature>
<dbReference type="OrthoDB" id="8844724at2759"/>
<evidence type="ECO:0000256" key="6">
    <source>
        <dbReference type="SAM" id="MobiDB-lite"/>
    </source>
</evidence>
<dbReference type="InterPro" id="IPR008253">
    <property type="entry name" value="Marvel"/>
</dbReference>
<feature type="transmembrane region" description="Helical" evidence="7">
    <location>
        <begin position="422"/>
        <end position="443"/>
    </location>
</feature>
<feature type="domain" description="MARVEL" evidence="8">
    <location>
        <begin position="258"/>
        <end position="447"/>
    </location>
</feature>
<evidence type="ECO:0000256" key="7">
    <source>
        <dbReference type="SAM" id="Phobius"/>
    </source>
</evidence>
<keyword evidence="3 7" id="KW-1133">Transmembrane helix</keyword>
<keyword evidence="10" id="KW-1185">Reference proteome</keyword>
<evidence type="ECO:0000256" key="4">
    <source>
        <dbReference type="ARBA" id="ARBA00023136"/>
    </source>
</evidence>
<dbReference type="AlphaFoldDB" id="F7CVN3"/>
<evidence type="ECO:0000256" key="5">
    <source>
        <dbReference type="PROSITE-ProRule" id="PRU00581"/>
    </source>
</evidence>
<dbReference type="Proteomes" id="UP000002280">
    <property type="component" value="Chromosome 1"/>
</dbReference>
<dbReference type="GeneTree" id="ENSGT00950000183102"/>
<reference evidence="9" key="3">
    <citation type="submission" date="2025-09" db="UniProtKB">
        <authorList>
            <consortium name="Ensembl"/>
        </authorList>
    </citation>
    <scope>IDENTIFICATION</scope>
</reference>
<evidence type="ECO:0000256" key="1">
    <source>
        <dbReference type="ARBA" id="ARBA00004141"/>
    </source>
</evidence>
<evidence type="ECO:0000256" key="2">
    <source>
        <dbReference type="ARBA" id="ARBA00022692"/>
    </source>
</evidence>
<dbReference type="HOGENOM" id="CLU_053264_0_0_1"/>
<dbReference type="PANTHER" id="PTHR22776:SF98">
    <property type="entry name" value="MARVEL DOMAIN-CONTAINING PROTEIN"/>
    <property type="match status" value="1"/>
</dbReference>
<name>F7CVN3_MONDO</name>
<dbReference type="InParanoid" id="F7CVN3"/>
<dbReference type="FunCoup" id="F7CVN3">
    <property type="interactions" value="78"/>
</dbReference>
<evidence type="ECO:0000259" key="8">
    <source>
        <dbReference type="PROSITE" id="PS51225"/>
    </source>
</evidence>
<organism evidence="9 10">
    <name type="scientific">Monodelphis domestica</name>
    <name type="common">Gray short-tailed opossum</name>
    <dbReference type="NCBI Taxonomy" id="13616"/>
    <lineage>
        <taxon>Eukaryota</taxon>
        <taxon>Metazoa</taxon>
        <taxon>Chordata</taxon>
        <taxon>Craniata</taxon>
        <taxon>Vertebrata</taxon>
        <taxon>Euteleostomi</taxon>
        <taxon>Mammalia</taxon>
        <taxon>Metatheria</taxon>
        <taxon>Didelphimorphia</taxon>
        <taxon>Didelphidae</taxon>
        <taxon>Monodelphis</taxon>
    </lineage>
</organism>
<reference evidence="9 10" key="1">
    <citation type="journal article" date="2007" name="Nature">
        <title>Genome of the marsupial Monodelphis domestica reveals innovation in non-coding sequences.</title>
        <authorList>
            <person name="Mikkelsen T.S."/>
            <person name="Wakefield M.J."/>
            <person name="Aken B."/>
            <person name="Amemiya C.T."/>
            <person name="Chang J.L."/>
            <person name="Duke S."/>
            <person name="Garber M."/>
            <person name="Gentles A.J."/>
            <person name="Goodstadt L."/>
            <person name="Heger A."/>
            <person name="Jurka J."/>
            <person name="Kamal M."/>
            <person name="Mauceli E."/>
            <person name="Searle S.M."/>
            <person name="Sharpe T."/>
            <person name="Baker M.L."/>
            <person name="Batzer M.A."/>
            <person name="Benos P.V."/>
            <person name="Belov K."/>
            <person name="Clamp M."/>
            <person name="Cook A."/>
            <person name="Cuff J."/>
            <person name="Das R."/>
            <person name="Davidow L."/>
            <person name="Deakin J.E."/>
            <person name="Fazzari M.J."/>
            <person name="Glass J.L."/>
            <person name="Grabherr M."/>
            <person name="Greally J.M."/>
            <person name="Gu W."/>
            <person name="Hore T.A."/>
            <person name="Huttley G.A."/>
            <person name="Kleber M."/>
            <person name="Jirtle R.L."/>
            <person name="Koina E."/>
            <person name="Lee J.T."/>
            <person name="Mahony S."/>
            <person name="Marra M.A."/>
            <person name="Miller R.D."/>
            <person name="Nicholls R.D."/>
            <person name="Oda M."/>
            <person name="Papenfuss A.T."/>
            <person name="Parra Z.E."/>
            <person name="Pollock D.D."/>
            <person name="Ray D.A."/>
            <person name="Schein J.E."/>
            <person name="Speed T.P."/>
            <person name="Thompson K."/>
            <person name="VandeBerg J.L."/>
            <person name="Wade C.M."/>
            <person name="Walker J.A."/>
            <person name="Waters P.D."/>
            <person name="Webber C."/>
            <person name="Weidman J.R."/>
            <person name="Xie X."/>
            <person name="Zody M.C."/>
            <person name="Baldwin J."/>
            <person name="Abdouelleil A."/>
            <person name="Abdulkadir J."/>
            <person name="Abebe A."/>
            <person name="Abera B."/>
            <person name="Abreu J."/>
            <person name="Acer S.C."/>
            <person name="Aftuck L."/>
            <person name="Alexander A."/>
            <person name="An P."/>
            <person name="Anderson E."/>
            <person name="Anderson S."/>
            <person name="Arachi H."/>
            <person name="Azer M."/>
            <person name="Bachantsang P."/>
            <person name="Barry A."/>
            <person name="Bayul T."/>
            <person name="Berlin A."/>
            <person name="Bessette D."/>
            <person name="Bloom T."/>
            <person name="Bloom T."/>
            <person name="Boguslavskiy L."/>
            <person name="Bonnet C."/>
            <person name="Boukhgalter B."/>
            <person name="Bourzgui I."/>
            <person name="Brown A."/>
            <person name="Cahill P."/>
            <person name="Channer S."/>
            <person name="Cheshatsang Y."/>
            <person name="Chuda L."/>
            <person name="Citroen M."/>
            <person name="Collymore A."/>
            <person name="Cooke P."/>
            <person name="Costello M."/>
            <person name="D'Aco K."/>
            <person name="Daza R."/>
            <person name="De Haan G."/>
            <person name="DeGray S."/>
            <person name="DeMaso C."/>
            <person name="Dhargay N."/>
            <person name="Dooley K."/>
            <person name="Dooley E."/>
            <person name="Doricent M."/>
            <person name="Dorje P."/>
            <person name="Dorjee K."/>
            <person name="Dupes A."/>
            <person name="Elong R."/>
            <person name="Falk J."/>
            <person name="Farina A."/>
            <person name="Faro S."/>
            <person name="Ferguson D."/>
            <person name="Fisher S."/>
            <person name="Foley C.D."/>
            <person name="Franke A."/>
            <person name="Friedrich D."/>
            <person name="Gadbois L."/>
            <person name="Gearin G."/>
            <person name="Gearin C.R."/>
            <person name="Giannoukos G."/>
            <person name="Goode T."/>
            <person name="Graham J."/>
            <person name="Grandbois E."/>
            <person name="Grewal S."/>
            <person name="Gyaltsen K."/>
            <person name="Hafez N."/>
            <person name="Hagos B."/>
            <person name="Hall J."/>
            <person name="Henson C."/>
            <person name="Hollinger A."/>
            <person name="Honan T."/>
            <person name="Huard M.D."/>
            <person name="Hughes L."/>
            <person name="Hurhula B."/>
            <person name="Husby M.E."/>
            <person name="Kamat A."/>
            <person name="Kanga B."/>
            <person name="Kashin S."/>
            <person name="Khazanovich D."/>
            <person name="Kisner P."/>
            <person name="Lance K."/>
            <person name="Lara M."/>
            <person name="Lee W."/>
            <person name="Lennon N."/>
            <person name="Letendre F."/>
            <person name="LeVine R."/>
            <person name="Lipovsky A."/>
            <person name="Liu X."/>
            <person name="Liu J."/>
            <person name="Liu S."/>
            <person name="Lokyitsang T."/>
            <person name="Lokyitsang Y."/>
            <person name="Lubonja R."/>
            <person name="Lui A."/>
            <person name="MacDonald P."/>
            <person name="Magnisalis V."/>
            <person name="Maru K."/>
            <person name="Matthews C."/>
            <person name="McCusker W."/>
            <person name="McDonough S."/>
            <person name="Mehta T."/>
            <person name="Meldrim J."/>
            <person name="Meneus L."/>
            <person name="Mihai O."/>
            <person name="Mihalev A."/>
            <person name="Mihova T."/>
            <person name="Mittelman R."/>
            <person name="Mlenga V."/>
            <person name="Montmayeur A."/>
            <person name="Mulrain L."/>
            <person name="Navidi A."/>
            <person name="Naylor J."/>
            <person name="Negash T."/>
            <person name="Nguyen T."/>
            <person name="Nguyen N."/>
            <person name="Nicol R."/>
            <person name="Norbu C."/>
            <person name="Norbu N."/>
            <person name="Novod N."/>
            <person name="O'Neill B."/>
            <person name="Osman S."/>
            <person name="Markiewicz E."/>
            <person name="Oyono O.L."/>
            <person name="Patti C."/>
            <person name="Phunkhang P."/>
            <person name="Pierre F."/>
            <person name="Priest M."/>
            <person name="Raghuraman S."/>
            <person name="Rege F."/>
            <person name="Reyes R."/>
            <person name="Rise C."/>
            <person name="Rogov P."/>
            <person name="Ross K."/>
            <person name="Ryan E."/>
            <person name="Settipalli S."/>
            <person name="Shea T."/>
            <person name="Sherpa N."/>
            <person name="Shi L."/>
            <person name="Shih D."/>
            <person name="Sparrow T."/>
            <person name="Spaulding J."/>
            <person name="Stalker J."/>
            <person name="Stange-Thomann N."/>
            <person name="Stavropoulos S."/>
            <person name="Stone C."/>
            <person name="Strader C."/>
            <person name="Tesfaye S."/>
            <person name="Thomson T."/>
            <person name="Thoulutsang Y."/>
            <person name="Thoulutsang D."/>
            <person name="Topham K."/>
            <person name="Topping I."/>
            <person name="Tsamla T."/>
            <person name="Vassiliev H."/>
            <person name="Vo A."/>
            <person name="Wangchuk T."/>
            <person name="Wangdi T."/>
            <person name="Weiand M."/>
            <person name="Wilkinson J."/>
            <person name="Wilson A."/>
            <person name="Yadav S."/>
            <person name="Young G."/>
            <person name="Yu Q."/>
            <person name="Zembek L."/>
            <person name="Zhong D."/>
            <person name="Zimmer A."/>
            <person name="Zwirko Z."/>
            <person name="Jaffe D.B."/>
            <person name="Alvarez P."/>
            <person name="Brockman W."/>
            <person name="Butler J."/>
            <person name="Chin C."/>
            <person name="Gnerre S."/>
            <person name="MacCallum I."/>
            <person name="Graves J.A."/>
            <person name="Ponting C.P."/>
            <person name="Breen M."/>
            <person name="Samollow P.B."/>
            <person name="Lander E.S."/>
            <person name="Lindblad-Toh K."/>
        </authorList>
    </citation>
    <scope>NUCLEOTIDE SEQUENCE [LARGE SCALE GENOMIC DNA]</scope>
</reference>
<protein>
    <submittedName>
        <fullName evidence="9">MARVEL domain containing 3</fullName>
    </submittedName>
</protein>
<evidence type="ECO:0000313" key="10">
    <source>
        <dbReference type="Proteomes" id="UP000002280"/>
    </source>
</evidence>
<dbReference type="KEGG" id="mdo:100028927"/>
<dbReference type="InterPro" id="IPR050578">
    <property type="entry name" value="MARVEL-CKLF_proteins"/>
</dbReference>
<comment type="subcellular location">
    <subcellularLocation>
        <location evidence="1">Membrane</location>
        <topology evidence="1">Multi-pass membrane protein</topology>
    </subcellularLocation>
</comment>
<dbReference type="GeneID" id="100028927"/>
<dbReference type="Ensembl" id="ENSMODT00000002839.3">
    <property type="protein sequence ID" value="ENSMODP00000002784.3"/>
    <property type="gene ID" value="ENSMODG00000002281.3"/>
</dbReference>
<sequence length="477" mass="55389">MEGAPEARDSRTRERPRDGDHRPERHRERDQRRERQRDRDHGPERHRERDQHPERQRDRDHGPERQRDRDHGPERHRERDQRPERQRDRDHGPERQRDRERRRDRNGDRPRDTERDRRGDRDGDRQGDRDRDRRDRWGEGDKRGDRDGDGRSERDHRLDGQRDWEHPRSNGQRVREKSRQSRTQDVAWDQARDRSLPPWAALGDPPEPWAPRKAVFGRPESDYPSGRSLPFSPRRDLEELEYYQSEAAGLLECHKCRYLCTGRGVAQIVEVILNGMVLMCIVASYFVLAGFSASFASSGFGNNYYSPFEGTELEQVRQLDQQYTVLRAPLVYGGLAVSLGLGVLTMGVLLQGAKSLEKLPRKWLIVEAVFSLLAAVGYCIGIGIFLHVALQINATDTCKKRERMYARNGLTWMNCQLAGTDGAAATFACLLVIMYGVSAVLAIRSYRQQQQYYKDSQKQRSMFQGPLEYWGSGTGTL</sequence>
<feature type="transmembrane region" description="Helical" evidence="7">
    <location>
        <begin position="330"/>
        <end position="351"/>
    </location>
</feature>
<evidence type="ECO:0000313" key="9">
    <source>
        <dbReference type="Ensembl" id="ENSMODP00000002784.3"/>
    </source>
</evidence>
<dbReference type="CTD" id="91862"/>
<dbReference type="STRING" id="13616.ENSMODP00000002784"/>
<accession>F7CVN3</accession>
<dbReference type="ExpressionAtlas" id="F7CVN3">
    <property type="expression patterns" value="baseline"/>
</dbReference>
<reference evidence="9" key="2">
    <citation type="submission" date="2025-08" db="UniProtKB">
        <authorList>
            <consortium name="Ensembl"/>
        </authorList>
    </citation>
    <scope>IDENTIFICATION</scope>
</reference>
<evidence type="ECO:0000256" key="3">
    <source>
        <dbReference type="ARBA" id="ARBA00022989"/>
    </source>
</evidence>
<keyword evidence="4 5" id="KW-0472">Membrane</keyword>
<feature type="region of interest" description="Disordered" evidence="6">
    <location>
        <begin position="1"/>
        <end position="230"/>
    </location>
</feature>
<feature type="transmembrane region" description="Helical" evidence="7">
    <location>
        <begin position="271"/>
        <end position="296"/>
    </location>
</feature>
<keyword evidence="2 5" id="KW-0812">Transmembrane</keyword>
<dbReference type="PROSITE" id="PS51225">
    <property type="entry name" value="MARVEL"/>
    <property type="match status" value="1"/>
</dbReference>
<dbReference type="eggNOG" id="ENOG502QTHS">
    <property type="taxonomic scope" value="Eukaryota"/>
</dbReference>
<dbReference type="GO" id="GO:0019911">
    <property type="term" value="F:structural constituent of myelin sheath"/>
    <property type="evidence" value="ECO:0000318"/>
    <property type="project" value="GO_Central"/>
</dbReference>
<dbReference type="PANTHER" id="PTHR22776">
    <property type="entry name" value="MARVEL-CONTAINING POTENTIAL LIPID RAFT-ASSOCIATED PROTEIN"/>
    <property type="match status" value="1"/>
</dbReference>
<proteinExistence type="predicted"/>
<dbReference type="Bgee" id="ENSMODG00000002281">
    <property type="expression patterns" value="Expressed in placenta and 13 other cell types or tissues"/>
</dbReference>